<dbReference type="PROSITE" id="PS50042">
    <property type="entry name" value="CNMP_BINDING_3"/>
    <property type="match status" value="1"/>
</dbReference>
<reference evidence="2 3" key="1">
    <citation type="submission" date="2016-10" db="EMBL/GenBank/DDBJ databases">
        <authorList>
            <person name="de Groot N.N."/>
        </authorList>
    </citation>
    <scope>NUCLEOTIDE SEQUENCE [LARGE SCALE GENOMIC DNA]</scope>
    <source>
        <strain evidence="2 3">CGMCC 1.7056</strain>
    </source>
</reference>
<dbReference type="PROSITE" id="PS00889">
    <property type="entry name" value="CNMP_BINDING_2"/>
    <property type="match status" value="1"/>
</dbReference>
<dbReference type="CDD" id="cd00038">
    <property type="entry name" value="CAP_ED"/>
    <property type="match status" value="1"/>
</dbReference>
<dbReference type="InterPro" id="IPR000595">
    <property type="entry name" value="cNMP-bd_dom"/>
</dbReference>
<dbReference type="PANTHER" id="PTHR23011:SF28">
    <property type="entry name" value="CYCLIC NUCLEOTIDE-BINDING DOMAIN CONTAINING PROTEIN"/>
    <property type="match status" value="1"/>
</dbReference>
<dbReference type="Pfam" id="PF00027">
    <property type="entry name" value="cNMP_binding"/>
    <property type="match status" value="1"/>
</dbReference>
<dbReference type="Proteomes" id="UP000198832">
    <property type="component" value="Unassembled WGS sequence"/>
</dbReference>
<gene>
    <name evidence="2" type="ORF">SAMN04487968_102382</name>
</gene>
<dbReference type="SMART" id="SM00100">
    <property type="entry name" value="cNMP"/>
    <property type="match status" value="1"/>
</dbReference>
<dbReference type="SUPFAM" id="SSF51206">
    <property type="entry name" value="cAMP-binding domain-like"/>
    <property type="match status" value="1"/>
</dbReference>
<dbReference type="PANTHER" id="PTHR23011">
    <property type="entry name" value="CYCLIC NUCLEOTIDE-BINDING DOMAIN CONTAINING PROTEIN"/>
    <property type="match status" value="1"/>
</dbReference>
<name>A0A1I1F4B1_9ACTN</name>
<evidence type="ECO:0000313" key="2">
    <source>
        <dbReference type="EMBL" id="SFB94144.1"/>
    </source>
</evidence>
<evidence type="ECO:0000313" key="3">
    <source>
        <dbReference type="Proteomes" id="UP000198832"/>
    </source>
</evidence>
<sequence>MVTVTQSEGARVATASGSFYSLFTPQEIAKISASGTRVNLPEGWSPIWEDTPADKAYIILSGTVSVRKDGAEVAQLGAGDIVGEAAILNQSLRTASIVALTPLELIHLSAEALRKLAVEMPSFQQALEKVAAERFRSS</sequence>
<evidence type="ECO:0000259" key="1">
    <source>
        <dbReference type="PROSITE" id="PS50042"/>
    </source>
</evidence>
<dbReference type="OrthoDB" id="4619743at2"/>
<dbReference type="InterPro" id="IPR018490">
    <property type="entry name" value="cNMP-bd_dom_sf"/>
</dbReference>
<dbReference type="STRING" id="574651.SAMN04487968_102382"/>
<dbReference type="Gene3D" id="2.60.120.10">
    <property type="entry name" value="Jelly Rolls"/>
    <property type="match status" value="1"/>
</dbReference>
<feature type="domain" description="Cyclic nucleotide-binding" evidence="1">
    <location>
        <begin position="19"/>
        <end position="116"/>
    </location>
</feature>
<accession>A0A1I1F4B1</accession>
<dbReference type="EMBL" id="FOLB01000002">
    <property type="protein sequence ID" value="SFB94144.1"/>
    <property type="molecule type" value="Genomic_DNA"/>
</dbReference>
<organism evidence="2 3">
    <name type="scientific">Nocardioides terrae</name>
    <dbReference type="NCBI Taxonomy" id="574651"/>
    <lineage>
        <taxon>Bacteria</taxon>
        <taxon>Bacillati</taxon>
        <taxon>Actinomycetota</taxon>
        <taxon>Actinomycetes</taxon>
        <taxon>Propionibacteriales</taxon>
        <taxon>Nocardioidaceae</taxon>
        <taxon>Nocardioides</taxon>
    </lineage>
</organism>
<dbReference type="InterPro" id="IPR014710">
    <property type="entry name" value="RmlC-like_jellyroll"/>
</dbReference>
<protein>
    <submittedName>
        <fullName evidence="2">Cyclic nucleotide-binding domain-containing protein</fullName>
    </submittedName>
</protein>
<dbReference type="AlphaFoldDB" id="A0A1I1F4B1"/>
<keyword evidence="3" id="KW-1185">Reference proteome</keyword>
<dbReference type="InterPro" id="IPR018488">
    <property type="entry name" value="cNMP-bd_CS"/>
</dbReference>
<proteinExistence type="predicted"/>